<protein>
    <recommendedName>
        <fullName evidence="8">Acetyltransferase component of pyruvate dehydrogenase complex</fullName>
        <ecNumber evidence="8">2.3.1.12</ecNumber>
    </recommendedName>
</protein>
<evidence type="ECO:0000259" key="10">
    <source>
        <dbReference type="PROSITE" id="PS50968"/>
    </source>
</evidence>
<dbReference type="SUPFAM" id="SSF47005">
    <property type="entry name" value="Peripheral subunit-binding domain of 2-oxo acid dehydrogenase complex"/>
    <property type="match status" value="1"/>
</dbReference>
<feature type="region of interest" description="Disordered" evidence="9">
    <location>
        <begin position="195"/>
        <end position="236"/>
    </location>
</feature>
<evidence type="ECO:0000256" key="8">
    <source>
        <dbReference type="RuleBase" id="RU361137"/>
    </source>
</evidence>
<name>A0A9X1ID06_9PROT</name>
<dbReference type="InterPro" id="IPR036625">
    <property type="entry name" value="E3-bd_dom_sf"/>
</dbReference>
<dbReference type="PROSITE" id="PS50968">
    <property type="entry name" value="BIOTINYL_LIPOYL"/>
    <property type="match status" value="1"/>
</dbReference>
<dbReference type="InterPro" id="IPR023213">
    <property type="entry name" value="CAT-like_dom_sf"/>
</dbReference>
<dbReference type="Gene3D" id="2.40.50.100">
    <property type="match status" value="1"/>
</dbReference>
<feature type="compositionally biased region" description="Low complexity" evidence="9">
    <location>
        <begin position="195"/>
        <end position="211"/>
    </location>
</feature>
<gene>
    <name evidence="12" type="ORF">LHA35_06850</name>
</gene>
<evidence type="ECO:0000256" key="2">
    <source>
        <dbReference type="ARBA" id="ARBA00011484"/>
    </source>
</evidence>
<evidence type="ECO:0000256" key="9">
    <source>
        <dbReference type="SAM" id="MobiDB-lite"/>
    </source>
</evidence>
<dbReference type="FunFam" id="2.40.50.100:FF:000010">
    <property type="entry name" value="Acetyltransferase component of pyruvate dehydrogenase complex"/>
    <property type="match status" value="1"/>
</dbReference>
<dbReference type="InterPro" id="IPR001078">
    <property type="entry name" value="2-oxoacid_DH_actylTfrase"/>
</dbReference>
<reference evidence="12" key="1">
    <citation type="submission" date="2021-10" db="EMBL/GenBank/DDBJ databases">
        <title>Roseicella aerolatum sp. nov., isolated from aerosols of e-waste dismantling site.</title>
        <authorList>
            <person name="Qin T."/>
        </authorList>
    </citation>
    <scope>NUCLEOTIDE SEQUENCE</scope>
    <source>
        <strain evidence="12">GB24</strain>
    </source>
</reference>
<evidence type="ECO:0000256" key="6">
    <source>
        <dbReference type="ARBA" id="ARBA00025211"/>
    </source>
</evidence>
<dbReference type="InterPro" id="IPR006257">
    <property type="entry name" value="LAT1"/>
</dbReference>
<keyword evidence="4 8" id="KW-0450">Lipoyl</keyword>
<sequence>MATNILMPALSPTMTEGTLARWLKKEGDEVKAGDIIAEIETDKATMEVEAVDEGVLGKILVGDGTQGVKVNDPIAVLVEPGEKVSDLARKVPASQDAKASEPAQSASQAPAIEAVKEAGGKVAGAAEQPVAMPAPQPSGPKPNGQAVPDHGERVFASPLARRMAQQAGLDLSGVTGSGPGGRIVKADIEAALAKGPAAKPAPAPQAAAPAQQPAPAPKPAAPPPSVTAPHTPVPNSTIRKVIARRLSESKQTIPHFYVTMDFEIDALLKLRADLNAKSPKAKGDNDPAAFKLSVNDLVIKAVAVTLRRFPQVNAMWTEDAILQFHDVDISVAVSTPTGLITPIVRQADRKGLSAISNEMKDLASRAKANKLKPEEFQGGGFSISNMGMYGVRDFSAIINPPQAGILAVAAGEQRPVVKGGQLAVATVMTCTLSVDHRVIDGALAAEFMQALKGVIEDPLSLML</sequence>
<dbReference type="CDD" id="cd06849">
    <property type="entry name" value="lipoyl_domain"/>
    <property type="match status" value="1"/>
</dbReference>
<dbReference type="Pfam" id="PF00364">
    <property type="entry name" value="Biotin_lipoyl"/>
    <property type="match status" value="1"/>
</dbReference>
<dbReference type="AlphaFoldDB" id="A0A9X1ID06"/>
<evidence type="ECO:0000256" key="7">
    <source>
        <dbReference type="ARBA" id="ARBA00048370"/>
    </source>
</evidence>
<organism evidence="12 13">
    <name type="scientific">Roseicella aerolata</name>
    <dbReference type="NCBI Taxonomy" id="2883479"/>
    <lineage>
        <taxon>Bacteria</taxon>
        <taxon>Pseudomonadati</taxon>
        <taxon>Pseudomonadota</taxon>
        <taxon>Alphaproteobacteria</taxon>
        <taxon>Acetobacterales</taxon>
        <taxon>Roseomonadaceae</taxon>
        <taxon>Roseicella</taxon>
    </lineage>
</organism>
<dbReference type="Gene3D" id="4.10.320.10">
    <property type="entry name" value="E3-binding domain"/>
    <property type="match status" value="1"/>
</dbReference>
<feature type="compositionally biased region" description="Low complexity" evidence="9">
    <location>
        <begin position="100"/>
        <end position="109"/>
    </location>
</feature>
<dbReference type="SUPFAM" id="SSF52777">
    <property type="entry name" value="CoA-dependent acyltransferases"/>
    <property type="match status" value="1"/>
</dbReference>
<dbReference type="InterPro" id="IPR004167">
    <property type="entry name" value="PSBD"/>
</dbReference>
<dbReference type="FunFam" id="3.30.559.10:FF:000003">
    <property type="entry name" value="Acetyltransferase component of pyruvate dehydrogenase complex"/>
    <property type="match status" value="1"/>
</dbReference>
<dbReference type="PROSITE" id="PS00189">
    <property type="entry name" value="LIPOYL"/>
    <property type="match status" value="1"/>
</dbReference>
<dbReference type="InterPro" id="IPR011053">
    <property type="entry name" value="Single_hybrid_motif"/>
</dbReference>
<evidence type="ECO:0000313" key="13">
    <source>
        <dbReference type="Proteomes" id="UP001139311"/>
    </source>
</evidence>
<accession>A0A9X1ID06</accession>
<dbReference type="PANTHER" id="PTHR23151:SF90">
    <property type="entry name" value="DIHYDROLIPOYLLYSINE-RESIDUE ACETYLTRANSFERASE COMPONENT OF PYRUVATE DEHYDROGENASE COMPLEX, MITOCHONDRIAL-RELATED"/>
    <property type="match status" value="1"/>
</dbReference>
<proteinExistence type="inferred from homology"/>
<comment type="cofactor">
    <cofactor evidence="8">
        <name>(R)-lipoate</name>
        <dbReference type="ChEBI" id="CHEBI:83088"/>
    </cofactor>
    <text evidence="8">Binds 1 lipoyl cofactor covalently.</text>
</comment>
<evidence type="ECO:0000256" key="5">
    <source>
        <dbReference type="ARBA" id="ARBA00023315"/>
    </source>
</evidence>
<dbReference type="SUPFAM" id="SSF51230">
    <property type="entry name" value="Single hybrid motif"/>
    <property type="match status" value="1"/>
</dbReference>
<keyword evidence="13" id="KW-1185">Reference proteome</keyword>
<dbReference type="GO" id="GO:0004742">
    <property type="term" value="F:dihydrolipoyllysine-residue acetyltransferase activity"/>
    <property type="evidence" value="ECO:0007669"/>
    <property type="project" value="UniProtKB-UniRule"/>
</dbReference>
<dbReference type="GO" id="GO:0006086">
    <property type="term" value="P:pyruvate decarboxylation to acetyl-CoA"/>
    <property type="evidence" value="ECO:0007669"/>
    <property type="project" value="InterPro"/>
</dbReference>
<comment type="caution">
    <text evidence="12">The sequence shown here is derived from an EMBL/GenBank/DDBJ whole genome shotgun (WGS) entry which is preliminary data.</text>
</comment>
<dbReference type="PROSITE" id="PS51826">
    <property type="entry name" value="PSBD"/>
    <property type="match status" value="1"/>
</dbReference>
<dbReference type="PANTHER" id="PTHR23151">
    <property type="entry name" value="DIHYDROLIPOAMIDE ACETYL/SUCCINYL-TRANSFERASE-RELATED"/>
    <property type="match status" value="1"/>
</dbReference>
<feature type="region of interest" description="Disordered" evidence="9">
    <location>
        <begin position="90"/>
        <end position="109"/>
    </location>
</feature>
<dbReference type="Proteomes" id="UP001139311">
    <property type="component" value="Unassembled WGS sequence"/>
</dbReference>
<keyword evidence="3 8" id="KW-0808">Transferase</keyword>
<dbReference type="EMBL" id="JAJAQI010000008">
    <property type="protein sequence ID" value="MCB4821448.1"/>
    <property type="molecule type" value="Genomic_DNA"/>
</dbReference>
<dbReference type="RefSeq" id="WP_226606188.1">
    <property type="nucleotide sequence ID" value="NZ_JAJAQI010000008.1"/>
</dbReference>
<dbReference type="Pfam" id="PF02817">
    <property type="entry name" value="E3_binding"/>
    <property type="match status" value="1"/>
</dbReference>
<evidence type="ECO:0000259" key="11">
    <source>
        <dbReference type="PROSITE" id="PS51826"/>
    </source>
</evidence>
<dbReference type="InterPro" id="IPR045257">
    <property type="entry name" value="E2/Pdx1"/>
</dbReference>
<keyword evidence="5 8" id="KW-0012">Acyltransferase</keyword>
<feature type="compositionally biased region" description="Pro residues" evidence="9">
    <location>
        <begin position="212"/>
        <end position="226"/>
    </location>
</feature>
<feature type="domain" description="Peripheral subunit-binding (PSBD)" evidence="11">
    <location>
        <begin position="155"/>
        <end position="192"/>
    </location>
</feature>
<dbReference type="EC" id="2.3.1.12" evidence="8"/>
<comment type="catalytic activity">
    <reaction evidence="7 8">
        <text>N(6)-[(R)-dihydrolipoyl]-L-lysyl-[protein] + acetyl-CoA = N(6)-[(R)-S(8)-acetyldihydrolipoyl]-L-lysyl-[protein] + CoA</text>
        <dbReference type="Rhea" id="RHEA:17017"/>
        <dbReference type="Rhea" id="RHEA-COMP:10475"/>
        <dbReference type="Rhea" id="RHEA-COMP:10478"/>
        <dbReference type="ChEBI" id="CHEBI:57287"/>
        <dbReference type="ChEBI" id="CHEBI:57288"/>
        <dbReference type="ChEBI" id="CHEBI:83100"/>
        <dbReference type="ChEBI" id="CHEBI:83111"/>
        <dbReference type="EC" id="2.3.1.12"/>
    </reaction>
</comment>
<dbReference type="NCBIfam" id="TIGR01349">
    <property type="entry name" value="PDHac_trf_mito"/>
    <property type="match status" value="1"/>
</dbReference>
<evidence type="ECO:0000256" key="3">
    <source>
        <dbReference type="ARBA" id="ARBA00022679"/>
    </source>
</evidence>
<feature type="region of interest" description="Disordered" evidence="9">
    <location>
        <begin position="118"/>
        <end position="150"/>
    </location>
</feature>
<dbReference type="Pfam" id="PF00198">
    <property type="entry name" value="2-oxoacid_dh"/>
    <property type="match status" value="1"/>
</dbReference>
<comment type="similarity">
    <text evidence="1 8">Belongs to the 2-oxoacid dehydrogenase family.</text>
</comment>
<dbReference type="GO" id="GO:0045254">
    <property type="term" value="C:pyruvate dehydrogenase complex"/>
    <property type="evidence" value="ECO:0007669"/>
    <property type="project" value="UniProtKB-UniRule"/>
</dbReference>
<dbReference type="InterPro" id="IPR003016">
    <property type="entry name" value="2-oxoA_DH_lipoyl-BS"/>
</dbReference>
<evidence type="ECO:0000256" key="4">
    <source>
        <dbReference type="ARBA" id="ARBA00022823"/>
    </source>
</evidence>
<comment type="function">
    <text evidence="6">The pyruvate dehydrogenase complex catalyzes the overall conversion of pyruvate to acetyl-CoA and CO(2). It contains multiple copies of three enzymatic components: pyruvate dehydrogenase (E1), dihydrolipoamide acetyltransferase (E2) and lipoamide dehydrogenase (E3).</text>
</comment>
<keyword evidence="12" id="KW-0670">Pyruvate</keyword>
<dbReference type="Gene3D" id="3.30.559.10">
    <property type="entry name" value="Chloramphenicol acetyltransferase-like domain"/>
    <property type="match status" value="1"/>
</dbReference>
<evidence type="ECO:0000313" key="12">
    <source>
        <dbReference type="EMBL" id="MCB4821448.1"/>
    </source>
</evidence>
<comment type="subunit">
    <text evidence="2">Forms a 24-polypeptide structural core with octahedral symmetry.</text>
</comment>
<evidence type="ECO:0000256" key="1">
    <source>
        <dbReference type="ARBA" id="ARBA00007317"/>
    </source>
</evidence>
<dbReference type="InterPro" id="IPR000089">
    <property type="entry name" value="Biotin_lipoyl"/>
</dbReference>
<feature type="domain" description="Lipoyl-binding" evidence="10">
    <location>
        <begin position="2"/>
        <end position="78"/>
    </location>
</feature>